<dbReference type="GO" id="GO:0006636">
    <property type="term" value="P:unsaturated fatty acid biosynthetic process"/>
    <property type="evidence" value="ECO:0007669"/>
    <property type="project" value="InterPro"/>
</dbReference>
<dbReference type="InterPro" id="IPR005804">
    <property type="entry name" value="FA_desaturase_dom"/>
</dbReference>
<evidence type="ECO:0000259" key="15">
    <source>
        <dbReference type="PROSITE" id="PS50255"/>
    </source>
</evidence>
<feature type="transmembrane region" description="Helical" evidence="14">
    <location>
        <begin position="40"/>
        <end position="57"/>
    </location>
</feature>
<evidence type="ECO:0000256" key="10">
    <source>
        <dbReference type="ARBA" id="ARBA00023004"/>
    </source>
</evidence>
<keyword evidence="17" id="KW-1185">Reference proteome</keyword>
<feature type="transmembrane region" description="Helical" evidence="14">
    <location>
        <begin position="12"/>
        <end position="33"/>
    </location>
</feature>
<dbReference type="InterPro" id="IPR018506">
    <property type="entry name" value="Cyt_B5_heme-BS"/>
</dbReference>
<organism evidence="16 17">
    <name type="scientific">Geranomyces variabilis</name>
    <dbReference type="NCBI Taxonomy" id="109894"/>
    <lineage>
        <taxon>Eukaryota</taxon>
        <taxon>Fungi</taxon>
        <taxon>Fungi incertae sedis</taxon>
        <taxon>Chytridiomycota</taxon>
        <taxon>Chytridiomycota incertae sedis</taxon>
        <taxon>Chytridiomycetes</taxon>
        <taxon>Spizellomycetales</taxon>
        <taxon>Powellomycetaceae</taxon>
        <taxon>Geranomyces</taxon>
    </lineage>
</organism>
<evidence type="ECO:0000256" key="3">
    <source>
        <dbReference type="ARBA" id="ARBA00022516"/>
    </source>
</evidence>
<dbReference type="PROSITE" id="PS00191">
    <property type="entry name" value="CYTOCHROME_B5_1"/>
    <property type="match status" value="1"/>
</dbReference>
<dbReference type="PANTHER" id="PTHR11351">
    <property type="entry name" value="ACYL-COA DESATURASE"/>
    <property type="match status" value="1"/>
</dbReference>
<dbReference type="InterPro" id="IPR015876">
    <property type="entry name" value="Acyl-CoA_DS"/>
</dbReference>
<keyword evidence="9" id="KW-0560">Oxidoreductase</keyword>
<dbReference type="SMART" id="SM01117">
    <property type="entry name" value="Cyt-b5"/>
    <property type="match status" value="1"/>
</dbReference>
<dbReference type="InterPro" id="IPR036400">
    <property type="entry name" value="Cyt_B5-like_heme/steroid_sf"/>
</dbReference>
<dbReference type="SUPFAM" id="SSF55856">
    <property type="entry name" value="Cytochrome b5-like heme/steroid binding domain"/>
    <property type="match status" value="1"/>
</dbReference>
<dbReference type="GO" id="GO:0004768">
    <property type="term" value="F:stearoyl-CoA 9-desaturase activity"/>
    <property type="evidence" value="ECO:0007669"/>
    <property type="project" value="InterPro"/>
</dbReference>
<dbReference type="AlphaFoldDB" id="A0AAD5TBY3"/>
<dbReference type="EMBL" id="JADGJQ010000120">
    <property type="protein sequence ID" value="KAJ3168427.1"/>
    <property type="molecule type" value="Genomic_DNA"/>
</dbReference>
<keyword evidence="13" id="KW-0275">Fatty acid biosynthesis</keyword>
<dbReference type="GO" id="GO:0020037">
    <property type="term" value="F:heme binding"/>
    <property type="evidence" value="ECO:0007669"/>
    <property type="project" value="InterPro"/>
</dbReference>
<dbReference type="InterPro" id="IPR001199">
    <property type="entry name" value="Cyt_B5-like_heme/steroid-bd"/>
</dbReference>
<name>A0AAD5TBY3_9FUNG</name>
<dbReference type="PROSITE" id="PS50255">
    <property type="entry name" value="CYTOCHROME_B5_2"/>
    <property type="match status" value="1"/>
</dbReference>
<keyword evidence="10" id="KW-0408">Iron</keyword>
<comment type="caution">
    <text evidence="16">The sequence shown here is derived from an EMBL/GenBank/DDBJ whole genome shotgun (WGS) entry which is preliminary data.</text>
</comment>
<dbReference type="GO" id="GO:0005789">
    <property type="term" value="C:endoplasmic reticulum membrane"/>
    <property type="evidence" value="ECO:0007669"/>
    <property type="project" value="TreeGrafter"/>
</dbReference>
<evidence type="ECO:0000313" key="16">
    <source>
        <dbReference type="EMBL" id="KAJ3168427.1"/>
    </source>
</evidence>
<accession>A0AAD5TBY3</accession>
<evidence type="ECO:0000256" key="11">
    <source>
        <dbReference type="ARBA" id="ARBA00023098"/>
    </source>
</evidence>
<keyword evidence="6" id="KW-0479">Metal-binding</keyword>
<evidence type="ECO:0000256" key="14">
    <source>
        <dbReference type="SAM" id="Phobius"/>
    </source>
</evidence>
<feature type="domain" description="Cytochrome b5 heme-binding" evidence="15">
    <location>
        <begin position="303"/>
        <end position="382"/>
    </location>
</feature>
<evidence type="ECO:0000256" key="5">
    <source>
        <dbReference type="ARBA" id="ARBA00022692"/>
    </source>
</evidence>
<dbReference type="PRINTS" id="PR00075">
    <property type="entry name" value="FACDDSATRASE"/>
</dbReference>
<keyword evidence="4" id="KW-0349">Heme</keyword>
<evidence type="ECO:0000256" key="8">
    <source>
        <dbReference type="ARBA" id="ARBA00022989"/>
    </source>
</evidence>
<evidence type="ECO:0000256" key="13">
    <source>
        <dbReference type="ARBA" id="ARBA00023160"/>
    </source>
</evidence>
<dbReference type="InterPro" id="IPR009160">
    <property type="entry name" value="Acyl-CoA_deSatase_haem/ster-bd"/>
</dbReference>
<protein>
    <recommendedName>
        <fullName evidence="15">Cytochrome b5 heme-binding domain-containing protein</fullName>
    </recommendedName>
</protein>
<dbReference type="CDD" id="cd03505">
    <property type="entry name" value="Delta9-FADS-like"/>
    <property type="match status" value="1"/>
</dbReference>
<keyword evidence="8 14" id="KW-1133">Transmembrane helix</keyword>
<dbReference type="PIRSF" id="PIRSF000345">
    <property type="entry name" value="OLE1"/>
    <property type="match status" value="1"/>
</dbReference>
<evidence type="ECO:0000313" key="17">
    <source>
        <dbReference type="Proteomes" id="UP001212152"/>
    </source>
</evidence>
<dbReference type="GO" id="GO:0005506">
    <property type="term" value="F:iron ion binding"/>
    <property type="evidence" value="ECO:0007669"/>
    <property type="project" value="TreeGrafter"/>
</dbReference>
<dbReference type="Gene3D" id="3.10.120.10">
    <property type="entry name" value="Cytochrome b5-like heme/steroid binding domain"/>
    <property type="match status" value="1"/>
</dbReference>
<keyword evidence="7" id="KW-0276">Fatty acid metabolism</keyword>
<keyword evidence="11" id="KW-0443">Lipid metabolism</keyword>
<comment type="subcellular location">
    <subcellularLocation>
        <location evidence="1">Membrane</location>
        <topology evidence="1">Multi-pass membrane protein</topology>
    </subcellularLocation>
</comment>
<evidence type="ECO:0000256" key="1">
    <source>
        <dbReference type="ARBA" id="ARBA00004141"/>
    </source>
</evidence>
<evidence type="ECO:0000256" key="6">
    <source>
        <dbReference type="ARBA" id="ARBA00022723"/>
    </source>
</evidence>
<dbReference type="PANTHER" id="PTHR11351:SF31">
    <property type="entry name" value="DESATURASE 1, ISOFORM A-RELATED"/>
    <property type="match status" value="1"/>
</dbReference>
<keyword evidence="5 14" id="KW-0812">Transmembrane</keyword>
<reference evidence="16" key="1">
    <citation type="submission" date="2020-05" db="EMBL/GenBank/DDBJ databases">
        <title>Phylogenomic resolution of chytrid fungi.</title>
        <authorList>
            <person name="Stajich J.E."/>
            <person name="Amses K."/>
            <person name="Simmons R."/>
            <person name="Seto K."/>
            <person name="Myers J."/>
            <person name="Bonds A."/>
            <person name="Quandt C.A."/>
            <person name="Barry K."/>
            <person name="Liu P."/>
            <person name="Grigoriev I."/>
            <person name="Longcore J.E."/>
            <person name="James T.Y."/>
        </authorList>
    </citation>
    <scope>NUCLEOTIDE SEQUENCE</scope>
    <source>
        <strain evidence="16">JEL0379</strain>
    </source>
</reference>
<comment type="similarity">
    <text evidence="2">Belongs to the fatty acid desaturase type 1 family.</text>
</comment>
<proteinExistence type="inferred from homology"/>
<sequence>MVRLHDVDWIGSAVLVATPLAAVYSIFYVPLCWQTAVWSVVYYYITGFGITAGYHRLWSHRAYEATRPYQWAMAIAGAGAVQGSIKWWSRNHRSHHRWTDTDLDPYSAHKGFWHSHFLWLFVAEEHRKRGKVDISDLSRDPVVRFQHKFFVPIMLFMGFIFPTLVAGLGWGDWWGGYMWAGITRLVVVHHATFCVNSLAHWLGEDTFDDRNTPRDHYITALLTLGEGYHNFHHEFPSDFRNAVKFWQYDPTKWLIWLASTVGLTYNLNMFPDNEIEKGRLQMQAKKIDALKAKLNWGPPLETLPKLTFDQFQELVKIDGRQLLIIEGIIYNVEAFMDHHPGGRIFIKSGIGRDMTTAFNGGVYNHHNAARNLLSGFRFGVLDGTVPEIAKAKDE</sequence>
<keyword evidence="3" id="KW-0444">Lipid biosynthesis</keyword>
<dbReference type="Proteomes" id="UP001212152">
    <property type="component" value="Unassembled WGS sequence"/>
</dbReference>
<evidence type="ECO:0000256" key="4">
    <source>
        <dbReference type="ARBA" id="ARBA00022617"/>
    </source>
</evidence>
<evidence type="ECO:0000256" key="9">
    <source>
        <dbReference type="ARBA" id="ARBA00023002"/>
    </source>
</evidence>
<gene>
    <name evidence="16" type="ORF">HDU87_001158</name>
</gene>
<dbReference type="Pfam" id="PF00487">
    <property type="entry name" value="FA_desaturase"/>
    <property type="match status" value="1"/>
</dbReference>
<feature type="transmembrane region" description="Helical" evidence="14">
    <location>
        <begin position="149"/>
        <end position="170"/>
    </location>
</feature>
<keyword evidence="12 14" id="KW-0472">Membrane</keyword>
<dbReference type="Pfam" id="PF00173">
    <property type="entry name" value="Cyt-b5"/>
    <property type="match status" value="1"/>
</dbReference>
<evidence type="ECO:0000256" key="7">
    <source>
        <dbReference type="ARBA" id="ARBA00022832"/>
    </source>
</evidence>
<evidence type="ECO:0000256" key="2">
    <source>
        <dbReference type="ARBA" id="ARBA00009295"/>
    </source>
</evidence>
<evidence type="ECO:0000256" key="12">
    <source>
        <dbReference type="ARBA" id="ARBA00023136"/>
    </source>
</evidence>